<dbReference type="OrthoDB" id="9799777at2"/>
<evidence type="ECO:0000313" key="12">
    <source>
        <dbReference type="Proteomes" id="UP000192602"/>
    </source>
</evidence>
<evidence type="ECO:0000313" key="11">
    <source>
        <dbReference type="EMBL" id="SMC09295.1"/>
    </source>
</evidence>
<keyword evidence="5 10" id="KW-0145">Chemotaxis</keyword>
<feature type="transmembrane region" description="Helical" evidence="10">
    <location>
        <begin position="20"/>
        <end position="41"/>
    </location>
</feature>
<dbReference type="InterPro" id="IPR005503">
    <property type="entry name" value="FliL"/>
</dbReference>
<dbReference type="GO" id="GO:0005886">
    <property type="term" value="C:plasma membrane"/>
    <property type="evidence" value="ECO:0007669"/>
    <property type="project" value="UniProtKB-SubCell"/>
</dbReference>
<comment type="function">
    <text evidence="1 10">Controls the rotational direction of flagella during chemotaxis.</text>
</comment>
<accession>A0A1W1WSX0</accession>
<dbReference type="Pfam" id="PF03748">
    <property type="entry name" value="FliL"/>
    <property type="match status" value="1"/>
</dbReference>
<evidence type="ECO:0000256" key="5">
    <source>
        <dbReference type="ARBA" id="ARBA00022500"/>
    </source>
</evidence>
<gene>
    <name evidence="11" type="ORF">SAMN05660197_1101</name>
</gene>
<dbReference type="RefSeq" id="WP_084275531.1">
    <property type="nucleotide sequence ID" value="NZ_AP026671.1"/>
</dbReference>
<keyword evidence="4 10" id="KW-1003">Cell membrane</keyword>
<dbReference type="AlphaFoldDB" id="A0A1W1WSX0"/>
<evidence type="ECO:0000256" key="10">
    <source>
        <dbReference type="RuleBase" id="RU364125"/>
    </source>
</evidence>
<comment type="subcellular location">
    <subcellularLocation>
        <location evidence="2">Cell membrane</location>
        <topology evidence="2">Single-pass membrane protein</topology>
    </subcellularLocation>
</comment>
<organism evidence="11 12">
    <name type="scientific">Nitratiruptor tergarcus DSM 16512</name>
    <dbReference type="NCBI Taxonomy" id="1069081"/>
    <lineage>
        <taxon>Bacteria</taxon>
        <taxon>Pseudomonadati</taxon>
        <taxon>Campylobacterota</taxon>
        <taxon>Epsilonproteobacteria</taxon>
        <taxon>Nautiliales</taxon>
        <taxon>Nitratiruptoraceae</taxon>
        <taxon>Nitratiruptor</taxon>
    </lineage>
</organism>
<dbReference type="PANTHER" id="PTHR35091">
    <property type="entry name" value="FLAGELLAR PROTEIN FLIL"/>
    <property type="match status" value="1"/>
</dbReference>
<dbReference type="GO" id="GO:0009425">
    <property type="term" value="C:bacterial-type flagellum basal body"/>
    <property type="evidence" value="ECO:0007669"/>
    <property type="project" value="InterPro"/>
</dbReference>
<keyword evidence="6 10" id="KW-0812">Transmembrane</keyword>
<protein>
    <recommendedName>
        <fullName evidence="10">Flagellar protein FliL</fullName>
    </recommendedName>
</protein>
<dbReference type="GO" id="GO:0071978">
    <property type="term" value="P:bacterial-type flagellum-dependent swarming motility"/>
    <property type="evidence" value="ECO:0007669"/>
    <property type="project" value="TreeGrafter"/>
</dbReference>
<dbReference type="Proteomes" id="UP000192602">
    <property type="component" value="Unassembled WGS sequence"/>
</dbReference>
<evidence type="ECO:0000256" key="4">
    <source>
        <dbReference type="ARBA" id="ARBA00022475"/>
    </source>
</evidence>
<evidence type="ECO:0000256" key="9">
    <source>
        <dbReference type="ARBA" id="ARBA00023136"/>
    </source>
</evidence>
<evidence type="ECO:0000256" key="2">
    <source>
        <dbReference type="ARBA" id="ARBA00004162"/>
    </source>
</evidence>
<keyword evidence="8 10" id="KW-1133">Transmembrane helix</keyword>
<dbReference type="GO" id="GO:0006935">
    <property type="term" value="P:chemotaxis"/>
    <property type="evidence" value="ECO:0007669"/>
    <property type="project" value="UniProtKB-KW"/>
</dbReference>
<comment type="similarity">
    <text evidence="3 10">Belongs to the FliL family.</text>
</comment>
<keyword evidence="9 10" id="KW-0472">Membrane</keyword>
<evidence type="ECO:0000256" key="8">
    <source>
        <dbReference type="ARBA" id="ARBA00022989"/>
    </source>
</evidence>
<keyword evidence="11" id="KW-0969">Cilium</keyword>
<keyword evidence="11" id="KW-0966">Cell projection</keyword>
<keyword evidence="7 10" id="KW-0283">Flagellar rotation</keyword>
<keyword evidence="11" id="KW-0282">Flagellum</keyword>
<proteinExistence type="inferred from homology"/>
<evidence type="ECO:0000256" key="7">
    <source>
        <dbReference type="ARBA" id="ARBA00022779"/>
    </source>
</evidence>
<dbReference type="STRING" id="1069081.SAMN05660197_1101"/>
<name>A0A1W1WSX0_9BACT</name>
<sequence>MAEETKEQQEEKKGGKKKLILILLILLILIGGGGAAAYKFLVLDKKKEEQKEKKAEKVVEEIKNVEDLGVQFDVGTFIVNLQDKDADRYLKISIVLDVQDEKIKAELDKRLPQVKDAITTLLFTKSSSELRTAEGIEELKEEILKRVNAILPIGGVKNVYFTDFVIQTA</sequence>
<dbReference type="PANTHER" id="PTHR35091:SF2">
    <property type="entry name" value="FLAGELLAR PROTEIN FLIL"/>
    <property type="match status" value="1"/>
</dbReference>
<evidence type="ECO:0000256" key="6">
    <source>
        <dbReference type="ARBA" id="ARBA00022692"/>
    </source>
</evidence>
<reference evidence="12" key="1">
    <citation type="submission" date="2017-04" db="EMBL/GenBank/DDBJ databases">
        <authorList>
            <person name="Varghese N."/>
            <person name="Submissions S."/>
        </authorList>
    </citation>
    <scope>NUCLEOTIDE SEQUENCE [LARGE SCALE GENOMIC DNA]</scope>
    <source>
        <strain evidence="12">DSM 16512</strain>
    </source>
</reference>
<evidence type="ECO:0000256" key="3">
    <source>
        <dbReference type="ARBA" id="ARBA00008281"/>
    </source>
</evidence>
<keyword evidence="12" id="KW-1185">Reference proteome</keyword>
<dbReference type="EMBL" id="FWWZ01000001">
    <property type="protein sequence ID" value="SMC09295.1"/>
    <property type="molecule type" value="Genomic_DNA"/>
</dbReference>
<evidence type="ECO:0000256" key="1">
    <source>
        <dbReference type="ARBA" id="ARBA00002254"/>
    </source>
</evidence>